<evidence type="ECO:0000313" key="2">
    <source>
        <dbReference type="Proteomes" id="UP000675880"/>
    </source>
</evidence>
<organism evidence="1 2">
    <name type="scientific">Nitrospira defluvii</name>
    <dbReference type="NCBI Taxonomy" id="330214"/>
    <lineage>
        <taxon>Bacteria</taxon>
        <taxon>Pseudomonadati</taxon>
        <taxon>Nitrospirota</taxon>
        <taxon>Nitrospiria</taxon>
        <taxon>Nitrospirales</taxon>
        <taxon>Nitrospiraceae</taxon>
        <taxon>Nitrospira</taxon>
    </lineage>
</organism>
<evidence type="ECO:0000313" key="1">
    <source>
        <dbReference type="EMBL" id="CAE6731425.1"/>
    </source>
</evidence>
<gene>
    <name evidence="1" type="ORF">NSPZN2_100378</name>
</gene>
<name>A0ABM8R3X9_9BACT</name>
<accession>A0ABM8R3X9</accession>
<comment type="caution">
    <text evidence="1">The sequence shown here is derived from an EMBL/GenBank/DDBJ whole genome shotgun (WGS) entry which is preliminary data.</text>
</comment>
<dbReference type="Proteomes" id="UP000675880">
    <property type="component" value="Unassembled WGS sequence"/>
</dbReference>
<sequence length="71" mass="7663">MAVMTWSRCSNVITTRTAVSGWFAAKRAGRNTIWIIGAGLLGSTMHGLLRLQTRRPLNTLNGQKGGSHANP</sequence>
<protein>
    <submittedName>
        <fullName evidence="1">Uncharacterized protein</fullName>
    </submittedName>
</protein>
<proteinExistence type="predicted"/>
<keyword evidence="2" id="KW-1185">Reference proteome</keyword>
<dbReference type="EMBL" id="CAJNBJ010000002">
    <property type="protein sequence ID" value="CAE6731425.1"/>
    <property type="molecule type" value="Genomic_DNA"/>
</dbReference>
<reference evidence="1 2" key="1">
    <citation type="submission" date="2021-02" db="EMBL/GenBank/DDBJ databases">
        <authorList>
            <person name="Han P."/>
        </authorList>
    </citation>
    <scope>NUCLEOTIDE SEQUENCE [LARGE SCALE GENOMIC DNA]</scope>
    <source>
        <strain evidence="1">Candidatus Nitrospira sp. ZN2</strain>
    </source>
</reference>